<comment type="catalytic activity">
    <reaction evidence="11">
        <text>glycyl-[protein] + reduced [flavodoxin] + S-adenosyl-L-methionine = glycin-2-yl radical-[protein] + semiquinone [flavodoxin] + 5'-deoxyadenosine + L-methionine + H(+)</text>
        <dbReference type="Rhea" id="RHEA:61976"/>
        <dbReference type="Rhea" id="RHEA-COMP:10622"/>
        <dbReference type="Rhea" id="RHEA-COMP:14480"/>
        <dbReference type="Rhea" id="RHEA-COMP:15993"/>
        <dbReference type="Rhea" id="RHEA-COMP:15994"/>
        <dbReference type="ChEBI" id="CHEBI:15378"/>
        <dbReference type="ChEBI" id="CHEBI:17319"/>
        <dbReference type="ChEBI" id="CHEBI:29947"/>
        <dbReference type="ChEBI" id="CHEBI:32722"/>
        <dbReference type="ChEBI" id="CHEBI:57618"/>
        <dbReference type="ChEBI" id="CHEBI:57844"/>
        <dbReference type="ChEBI" id="CHEBI:59789"/>
        <dbReference type="ChEBI" id="CHEBI:140311"/>
    </reaction>
</comment>
<dbReference type="InterPro" id="IPR001989">
    <property type="entry name" value="Radical_activat_CS"/>
</dbReference>
<dbReference type="SFLD" id="SFLDS00029">
    <property type="entry name" value="Radical_SAM"/>
    <property type="match status" value="1"/>
</dbReference>
<dbReference type="PROSITE" id="PS01087">
    <property type="entry name" value="RADICAL_ACTIVATING"/>
    <property type="match status" value="1"/>
</dbReference>
<reference evidence="14 15" key="1">
    <citation type="submission" date="2019-08" db="EMBL/GenBank/DDBJ databases">
        <title>Chromobacterium paludis, a novel bacterium isolated from a Maryland marsh pond.</title>
        <authorList>
            <person name="Blackburn M.B."/>
            <person name="Gundersen-Rindal D.E."/>
        </authorList>
    </citation>
    <scope>NUCLEOTIDE SEQUENCE [LARGE SCALE GENOMIC DNA]</scope>
    <source>
        <strain evidence="15">IIBBL 257-1</strain>
    </source>
</reference>
<comment type="function">
    <text evidence="2 12">Activation of anaerobic ribonucleoside-triphosphate reductase under anaerobic conditions by generation of an organic free radical, using S-adenosylmethionine and reduced flavodoxin as cosubstrates to produce 5'-deoxy-adenosine.</text>
</comment>
<evidence type="ECO:0000256" key="4">
    <source>
        <dbReference type="ARBA" id="ARBA00014281"/>
    </source>
</evidence>
<dbReference type="SUPFAM" id="SSF102114">
    <property type="entry name" value="Radical SAM enzymes"/>
    <property type="match status" value="1"/>
</dbReference>
<keyword evidence="15" id="KW-1185">Reference proteome</keyword>
<dbReference type="Proteomes" id="UP000322079">
    <property type="component" value="Chromosome"/>
</dbReference>
<dbReference type="SFLD" id="SFLDG01063">
    <property type="entry name" value="activating_enzymes__group_1"/>
    <property type="match status" value="1"/>
</dbReference>
<evidence type="ECO:0000256" key="9">
    <source>
        <dbReference type="ARBA" id="ARBA00023004"/>
    </source>
</evidence>
<dbReference type="RefSeq" id="WP_149295576.1">
    <property type="nucleotide sequence ID" value="NZ_CP043473.1"/>
</dbReference>
<dbReference type="Pfam" id="PF13353">
    <property type="entry name" value="Fer4_12"/>
    <property type="match status" value="1"/>
</dbReference>
<dbReference type="Gene3D" id="3.20.20.70">
    <property type="entry name" value="Aldolase class I"/>
    <property type="match status" value="1"/>
</dbReference>
<dbReference type="SFLD" id="SFLDF00299">
    <property type="entry name" value="anaerobic_ribonucleoside-triph"/>
    <property type="match status" value="1"/>
</dbReference>
<keyword evidence="5" id="KW-0004">4Fe-4S</keyword>
<evidence type="ECO:0000256" key="2">
    <source>
        <dbReference type="ARBA" id="ARBA00003852"/>
    </source>
</evidence>
<proteinExistence type="inferred from homology"/>
<dbReference type="GO" id="GO:0046872">
    <property type="term" value="F:metal ion binding"/>
    <property type="evidence" value="ECO:0007669"/>
    <property type="project" value="UniProtKB-KW"/>
</dbReference>
<comment type="cofactor">
    <cofactor evidence="1">
        <name>[4Fe-4S] cluster</name>
        <dbReference type="ChEBI" id="CHEBI:49883"/>
    </cofactor>
</comment>
<evidence type="ECO:0000259" key="13">
    <source>
        <dbReference type="PROSITE" id="PS51918"/>
    </source>
</evidence>
<keyword evidence="6" id="KW-0949">S-adenosyl-L-methionine</keyword>
<dbReference type="InterPro" id="IPR034457">
    <property type="entry name" value="Organic_radical-activating"/>
</dbReference>
<evidence type="ECO:0000256" key="7">
    <source>
        <dbReference type="ARBA" id="ARBA00022723"/>
    </source>
</evidence>
<evidence type="ECO:0000256" key="10">
    <source>
        <dbReference type="ARBA" id="ARBA00023014"/>
    </source>
</evidence>
<evidence type="ECO:0000256" key="8">
    <source>
        <dbReference type="ARBA" id="ARBA00023002"/>
    </source>
</evidence>
<dbReference type="InterPro" id="IPR058240">
    <property type="entry name" value="rSAM_sf"/>
</dbReference>
<dbReference type="InterPro" id="IPR013785">
    <property type="entry name" value="Aldolase_TIM"/>
</dbReference>
<dbReference type="PANTHER" id="PTHR30352">
    <property type="entry name" value="PYRUVATE FORMATE-LYASE-ACTIVATING ENZYME"/>
    <property type="match status" value="1"/>
</dbReference>
<evidence type="ECO:0000256" key="6">
    <source>
        <dbReference type="ARBA" id="ARBA00022691"/>
    </source>
</evidence>
<feature type="domain" description="Radical SAM core" evidence="13">
    <location>
        <begin position="12"/>
        <end position="155"/>
    </location>
</feature>
<accession>A0A5C1DEZ6</accession>
<name>A0A5C1DEZ6_9NEIS</name>
<evidence type="ECO:0000256" key="3">
    <source>
        <dbReference type="ARBA" id="ARBA00009777"/>
    </source>
</evidence>
<dbReference type="NCBIfam" id="TIGR02491">
    <property type="entry name" value="NrdG"/>
    <property type="match status" value="1"/>
</dbReference>
<evidence type="ECO:0000256" key="11">
    <source>
        <dbReference type="ARBA" id="ARBA00047365"/>
    </source>
</evidence>
<dbReference type="PROSITE" id="PS51918">
    <property type="entry name" value="RADICAL_SAM"/>
    <property type="match status" value="1"/>
</dbReference>
<organism evidence="14 15">
    <name type="scientific">Chromobacterium paludis</name>
    <dbReference type="NCBI Taxonomy" id="2605945"/>
    <lineage>
        <taxon>Bacteria</taxon>
        <taxon>Pseudomonadati</taxon>
        <taxon>Pseudomonadota</taxon>
        <taxon>Betaproteobacteria</taxon>
        <taxon>Neisseriales</taxon>
        <taxon>Chromobacteriaceae</taxon>
        <taxon>Chromobacterium</taxon>
    </lineage>
</organism>
<evidence type="ECO:0000256" key="5">
    <source>
        <dbReference type="ARBA" id="ARBA00022485"/>
    </source>
</evidence>
<dbReference type="InterPro" id="IPR012837">
    <property type="entry name" value="NrdG"/>
</dbReference>
<keyword evidence="7" id="KW-0479">Metal-binding</keyword>
<keyword evidence="9" id="KW-0408">Iron</keyword>
<evidence type="ECO:0000313" key="15">
    <source>
        <dbReference type="Proteomes" id="UP000322079"/>
    </source>
</evidence>
<dbReference type="SFLD" id="SFLDG01066">
    <property type="entry name" value="organic_radical-activating_enz"/>
    <property type="match status" value="1"/>
</dbReference>
<dbReference type="GO" id="GO:0004748">
    <property type="term" value="F:ribonucleoside-diphosphate reductase activity, thioredoxin disulfide as acceptor"/>
    <property type="evidence" value="ECO:0007669"/>
    <property type="project" value="TreeGrafter"/>
</dbReference>
<sequence length="155" mass="17751">MNYDRYYTCDLVNGEGVRVTLFVAGCPHACSGCHNPSTWDRKAGRPFTEEIREQLLAHCATHDGLSLSGGDPLHPANRGEVLELCRRFKARYPGKDIWLWTGYRHEDVADLELLHYVDVLIDGPYRQDLPTVKPWRGSDNQRLLRLREGRPFSEA</sequence>
<dbReference type="GO" id="GO:0043365">
    <property type="term" value="F:[formate-C-acetyltransferase]-activating enzyme activity"/>
    <property type="evidence" value="ECO:0007669"/>
    <property type="project" value="InterPro"/>
</dbReference>
<dbReference type="GO" id="GO:0051539">
    <property type="term" value="F:4 iron, 4 sulfur cluster binding"/>
    <property type="evidence" value="ECO:0007669"/>
    <property type="project" value="UniProtKB-KW"/>
</dbReference>
<keyword evidence="10" id="KW-0411">Iron-sulfur</keyword>
<dbReference type="AlphaFoldDB" id="A0A5C1DEZ6"/>
<evidence type="ECO:0000313" key="14">
    <source>
        <dbReference type="EMBL" id="QEL55206.1"/>
    </source>
</evidence>
<dbReference type="PANTHER" id="PTHR30352:SF2">
    <property type="entry name" value="ANAEROBIC RIBONUCLEOSIDE-TRIPHOSPHATE REDUCTASE-ACTIVATING PROTEIN"/>
    <property type="match status" value="1"/>
</dbReference>
<evidence type="ECO:0000256" key="12">
    <source>
        <dbReference type="PIRNR" id="PIRNR000368"/>
    </source>
</evidence>
<dbReference type="EMBL" id="CP043473">
    <property type="protein sequence ID" value="QEL55206.1"/>
    <property type="molecule type" value="Genomic_DNA"/>
</dbReference>
<evidence type="ECO:0000256" key="1">
    <source>
        <dbReference type="ARBA" id="ARBA00001966"/>
    </source>
</evidence>
<dbReference type="KEGG" id="chrm:FYK34_06315"/>
<dbReference type="CDD" id="cd01335">
    <property type="entry name" value="Radical_SAM"/>
    <property type="match status" value="1"/>
</dbReference>
<comment type="similarity">
    <text evidence="3 12">Belongs to the organic radical-activating enzymes family.</text>
</comment>
<gene>
    <name evidence="14" type="primary">nrdG</name>
    <name evidence="14" type="ORF">FYK34_06315</name>
</gene>
<dbReference type="EC" id="1.97.1.-" evidence="12"/>
<keyword evidence="8 12" id="KW-0560">Oxidoreductase</keyword>
<dbReference type="PIRSF" id="PIRSF000368">
    <property type="entry name" value="NrdG"/>
    <property type="match status" value="1"/>
</dbReference>
<dbReference type="InterPro" id="IPR007197">
    <property type="entry name" value="rSAM"/>
</dbReference>
<protein>
    <recommendedName>
        <fullName evidence="4 12">Anaerobic ribonucleoside-triphosphate reductase-activating protein</fullName>
        <ecNumber evidence="12">1.97.1.-</ecNumber>
    </recommendedName>
</protein>